<name>Q6KHA1_MYCM1</name>
<dbReference type="Proteomes" id="UP000009072">
    <property type="component" value="Chromosome"/>
</dbReference>
<evidence type="ECO:0000256" key="1">
    <source>
        <dbReference type="SAM" id="MobiDB-lite"/>
    </source>
</evidence>
<evidence type="ECO:0000256" key="2">
    <source>
        <dbReference type="SAM" id="Phobius"/>
    </source>
</evidence>
<dbReference type="KEGG" id="mmo:MMOB5430"/>
<keyword evidence="2" id="KW-1133">Transmembrane helix</keyword>
<proteinExistence type="predicted"/>
<sequence length="163" mass="18159">MNQNWRPNNPNNQNRTTNIPNTRTTIITDPKTGRPVQVQTYPQGNQPQNASMRATNTIGRTQTNTHSLAPQTAVLRTNSLVPAQQRNTNGLLVPVAPQYGTTNQQPIRRNEILEELQLRKIAAEETSKSNKILFWIFVTIIILASIAGIILLSLWGAGIFPPQ</sequence>
<organism evidence="3 4">
    <name type="scientific">Mycoplasma mobile (strain ATCC 43663 / 163K / NCTC 11711)</name>
    <name type="common">Mesomycoplasma mobile</name>
    <dbReference type="NCBI Taxonomy" id="267748"/>
    <lineage>
        <taxon>Bacteria</taxon>
        <taxon>Bacillati</taxon>
        <taxon>Mycoplasmatota</taxon>
        <taxon>Mycoplasmoidales</taxon>
        <taxon>Metamycoplasmataceae</taxon>
        <taxon>Mesomycoplasma</taxon>
    </lineage>
</organism>
<dbReference type="AlphaFoldDB" id="Q6KHA1"/>
<feature type="compositionally biased region" description="Low complexity" evidence="1">
    <location>
        <begin position="1"/>
        <end position="28"/>
    </location>
</feature>
<reference evidence="3 4" key="1">
    <citation type="journal article" date="2004" name="Genome Res.">
        <title>The complete genome and proteome of Mycoplasma mobile.</title>
        <authorList>
            <person name="Jaffe J.D."/>
            <person name="Stange-Thomann N."/>
            <person name="Smith C."/>
            <person name="DeCaprio D."/>
            <person name="Fisher S."/>
            <person name="Butler J."/>
            <person name="Calvo S."/>
            <person name="Elkins T."/>
            <person name="FitzGerald M.G."/>
            <person name="Hafez N."/>
            <person name="Kodira C.D."/>
            <person name="Major J."/>
            <person name="Wang S."/>
            <person name="Wilkinson J."/>
            <person name="Nicol R."/>
            <person name="Nusbaum C."/>
            <person name="Birren B."/>
            <person name="Berg H.C."/>
            <person name="Church G.M."/>
        </authorList>
    </citation>
    <scope>NUCLEOTIDE SEQUENCE [LARGE SCALE GENOMIC DNA]</scope>
    <source>
        <strain evidence="4">ATCC 43663 / 163K / NCTC 11711</strain>
    </source>
</reference>
<gene>
    <name evidence="3" type="ordered locus">MMOB5430</name>
</gene>
<feature type="transmembrane region" description="Helical" evidence="2">
    <location>
        <begin position="132"/>
        <end position="157"/>
    </location>
</feature>
<accession>Q6KHA1</accession>
<dbReference type="EMBL" id="AE017308">
    <property type="protein sequence ID" value="AAT28029.1"/>
    <property type="molecule type" value="Genomic_DNA"/>
</dbReference>
<evidence type="ECO:0000313" key="3">
    <source>
        <dbReference type="EMBL" id="AAT28029.1"/>
    </source>
</evidence>
<keyword evidence="2" id="KW-0472">Membrane</keyword>
<keyword evidence="2" id="KW-0812">Transmembrane</keyword>
<dbReference type="STRING" id="267748.MMOB5430"/>
<keyword evidence="4" id="KW-1185">Reference proteome</keyword>
<protein>
    <submittedName>
        <fullName evidence="3">Expressed protein</fullName>
    </submittedName>
</protein>
<evidence type="ECO:0000313" key="4">
    <source>
        <dbReference type="Proteomes" id="UP000009072"/>
    </source>
</evidence>
<feature type="region of interest" description="Disordered" evidence="1">
    <location>
        <begin position="1"/>
        <end position="29"/>
    </location>
</feature>
<dbReference type="RefSeq" id="WP_011265063.1">
    <property type="nucleotide sequence ID" value="NC_006908.1"/>
</dbReference>
<dbReference type="HOGENOM" id="CLU_1625257_0_0_14"/>